<feature type="domain" description="Response regulatory" evidence="2">
    <location>
        <begin position="6"/>
        <end position="132"/>
    </location>
</feature>
<reference evidence="3 4" key="1">
    <citation type="submission" date="2019-07" db="EMBL/GenBank/DDBJ databases">
        <title>Whole genome shotgun sequence of Adhaeribacter aerolatus NBRC 106133.</title>
        <authorList>
            <person name="Hosoyama A."/>
            <person name="Uohara A."/>
            <person name="Ohji S."/>
            <person name="Ichikawa N."/>
        </authorList>
    </citation>
    <scope>NUCLEOTIDE SEQUENCE [LARGE SCALE GENOMIC DNA]</scope>
    <source>
        <strain evidence="3 4">NBRC 106133</strain>
    </source>
</reference>
<evidence type="ECO:0000256" key="1">
    <source>
        <dbReference type="PROSITE-ProRule" id="PRU00169"/>
    </source>
</evidence>
<proteinExistence type="predicted"/>
<dbReference type="Pfam" id="PF00072">
    <property type="entry name" value="Response_reg"/>
    <property type="match status" value="1"/>
</dbReference>
<accession>A0A512ASL8</accession>
<keyword evidence="1" id="KW-0597">Phosphoprotein</keyword>
<dbReference type="OrthoDB" id="1524091at2"/>
<dbReference type="SUPFAM" id="SSF52172">
    <property type="entry name" value="CheY-like"/>
    <property type="match status" value="1"/>
</dbReference>
<organism evidence="3 4">
    <name type="scientific">Adhaeribacter aerolatus</name>
    <dbReference type="NCBI Taxonomy" id="670289"/>
    <lineage>
        <taxon>Bacteria</taxon>
        <taxon>Pseudomonadati</taxon>
        <taxon>Bacteroidota</taxon>
        <taxon>Cytophagia</taxon>
        <taxon>Cytophagales</taxon>
        <taxon>Hymenobacteraceae</taxon>
        <taxon>Adhaeribacter</taxon>
    </lineage>
</organism>
<name>A0A512ASL8_9BACT</name>
<protein>
    <submittedName>
        <fullName evidence="3">Response regulator</fullName>
    </submittedName>
</protein>
<feature type="modified residue" description="4-aspartylphosphate" evidence="1">
    <location>
        <position position="63"/>
    </location>
</feature>
<dbReference type="RefSeq" id="WP_146894724.1">
    <property type="nucleotide sequence ID" value="NZ_BJYS01000001.1"/>
</dbReference>
<dbReference type="GO" id="GO:0000160">
    <property type="term" value="P:phosphorelay signal transduction system"/>
    <property type="evidence" value="ECO:0007669"/>
    <property type="project" value="InterPro"/>
</dbReference>
<dbReference type="Gene3D" id="3.40.50.2300">
    <property type="match status" value="1"/>
</dbReference>
<evidence type="ECO:0000259" key="2">
    <source>
        <dbReference type="PROSITE" id="PS50110"/>
    </source>
</evidence>
<dbReference type="InterPro" id="IPR052893">
    <property type="entry name" value="TCS_response_regulator"/>
</dbReference>
<dbReference type="EMBL" id="BJYS01000001">
    <property type="protein sequence ID" value="GEO02702.1"/>
    <property type="molecule type" value="Genomic_DNA"/>
</dbReference>
<evidence type="ECO:0000313" key="4">
    <source>
        <dbReference type="Proteomes" id="UP000321532"/>
    </source>
</evidence>
<dbReference type="InterPro" id="IPR011006">
    <property type="entry name" value="CheY-like_superfamily"/>
</dbReference>
<dbReference type="InterPro" id="IPR001789">
    <property type="entry name" value="Sig_transdc_resp-reg_receiver"/>
</dbReference>
<keyword evidence="4" id="KW-1185">Reference proteome</keyword>
<sequence length="134" mass="15435">MQSIDEVLLIDDDQISNFLTTSLLKRIGVAKNISICLDGREAMDLLQNRKETSTPFPELVLLDINMPDMDGFEFLKAFRVLSACPNQPVIAILTTSQNYQDVEMLKNFPEIEVFLNKPLYEEDVHFLLSEYFTR</sequence>
<evidence type="ECO:0000313" key="3">
    <source>
        <dbReference type="EMBL" id="GEO02702.1"/>
    </source>
</evidence>
<dbReference type="AlphaFoldDB" id="A0A512ASL8"/>
<dbReference type="PROSITE" id="PS50110">
    <property type="entry name" value="RESPONSE_REGULATORY"/>
    <property type="match status" value="1"/>
</dbReference>
<dbReference type="SMART" id="SM00448">
    <property type="entry name" value="REC"/>
    <property type="match status" value="1"/>
</dbReference>
<dbReference type="PANTHER" id="PTHR44520">
    <property type="entry name" value="RESPONSE REGULATOR RCP1-RELATED"/>
    <property type="match status" value="1"/>
</dbReference>
<dbReference type="PANTHER" id="PTHR44520:SF2">
    <property type="entry name" value="RESPONSE REGULATOR RCP1"/>
    <property type="match status" value="1"/>
</dbReference>
<comment type="caution">
    <text evidence="3">The sequence shown here is derived from an EMBL/GenBank/DDBJ whole genome shotgun (WGS) entry which is preliminary data.</text>
</comment>
<dbReference type="Proteomes" id="UP000321532">
    <property type="component" value="Unassembled WGS sequence"/>
</dbReference>
<gene>
    <name evidence="3" type="ORF">AAE02nite_03660</name>
</gene>